<dbReference type="InterPro" id="IPR011659">
    <property type="entry name" value="WD40"/>
</dbReference>
<evidence type="ECO:0000256" key="5">
    <source>
        <dbReference type="ARBA" id="ARBA00022729"/>
    </source>
</evidence>
<comment type="similarity">
    <text evidence="2">Belongs to the peptidase S9C family.</text>
</comment>
<dbReference type="Gene3D" id="3.40.50.1820">
    <property type="entry name" value="alpha/beta hydrolase"/>
    <property type="match status" value="1"/>
</dbReference>
<evidence type="ECO:0000256" key="7">
    <source>
        <dbReference type="ARBA" id="ARBA00022825"/>
    </source>
</evidence>
<evidence type="ECO:0000256" key="8">
    <source>
        <dbReference type="ARBA" id="ARBA00023180"/>
    </source>
</evidence>
<dbReference type="AlphaFoldDB" id="A0A9P9DLL6"/>
<keyword evidence="4" id="KW-0645">Protease</keyword>
<dbReference type="SUPFAM" id="SSF82171">
    <property type="entry name" value="DPP6 N-terminal domain-like"/>
    <property type="match status" value="1"/>
</dbReference>
<evidence type="ECO:0000256" key="2">
    <source>
        <dbReference type="ARBA" id="ARBA00010040"/>
    </source>
</evidence>
<evidence type="ECO:0000256" key="11">
    <source>
        <dbReference type="SAM" id="SignalP"/>
    </source>
</evidence>
<dbReference type="PANTHER" id="PTHR42776:SF11">
    <property type="entry name" value="DIPEPTIDYL-PEPTIDASE 5-RELATED"/>
    <property type="match status" value="1"/>
</dbReference>
<feature type="domain" description="Peptidase S9 prolyl oligopeptidase catalytic" evidence="12">
    <location>
        <begin position="498"/>
        <end position="706"/>
    </location>
</feature>
<dbReference type="GO" id="GO:0006508">
    <property type="term" value="P:proteolysis"/>
    <property type="evidence" value="ECO:0007669"/>
    <property type="project" value="UniProtKB-KW"/>
</dbReference>
<dbReference type="Pfam" id="PF00326">
    <property type="entry name" value="Peptidase_S9"/>
    <property type="match status" value="1"/>
</dbReference>
<evidence type="ECO:0000256" key="3">
    <source>
        <dbReference type="ARBA" id="ARBA00022525"/>
    </source>
</evidence>
<feature type="region of interest" description="Disordered" evidence="10">
    <location>
        <begin position="287"/>
        <end position="307"/>
    </location>
</feature>
<dbReference type="Proteomes" id="UP000700596">
    <property type="component" value="Unassembled WGS sequence"/>
</dbReference>
<dbReference type="SUPFAM" id="SSF53474">
    <property type="entry name" value="alpha/beta-Hydrolases"/>
    <property type="match status" value="1"/>
</dbReference>
<dbReference type="PANTHER" id="PTHR42776">
    <property type="entry name" value="SERINE PEPTIDASE S9 FAMILY MEMBER"/>
    <property type="match status" value="1"/>
</dbReference>
<dbReference type="Pfam" id="PF07676">
    <property type="entry name" value="PD40"/>
    <property type="match status" value="1"/>
</dbReference>
<evidence type="ECO:0000313" key="14">
    <source>
        <dbReference type="Proteomes" id="UP000700596"/>
    </source>
</evidence>
<dbReference type="InterPro" id="IPR029058">
    <property type="entry name" value="AB_hydrolase_fold"/>
</dbReference>
<keyword evidence="8" id="KW-0325">Glycoprotein</keyword>
<evidence type="ECO:0000256" key="6">
    <source>
        <dbReference type="ARBA" id="ARBA00022801"/>
    </source>
</evidence>
<keyword evidence="7" id="KW-0720">Serine protease</keyword>
<organism evidence="13 14">
    <name type="scientific">Dendryphion nanum</name>
    <dbReference type="NCBI Taxonomy" id="256645"/>
    <lineage>
        <taxon>Eukaryota</taxon>
        <taxon>Fungi</taxon>
        <taxon>Dikarya</taxon>
        <taxon>Ascomycota</taxon>
        <taxon>Pezizomycotina</taxon>
        <taxon>Dothideomycetes</taxon>
        <taxon>Pleosporomycetidae</taxon>
        <taxon>Pleosporales</taxon>
        <taxon>Torulaceae</taxon>
        <taxon>Dendryphion</taxon>
    </lineage>
</organism>
<proteinExistence type="inferred from homology"/>
<dbReference type="OrthoDB" id="416344at2759"/>
<keyword evidence="5 11" id="KW-0732">Signal</keyword>
<dbReference type="GO" id="GO:0004252">
    <property type="term" value="F:serine-type endopeptidase activity"/>
    <property type="evidence" value="ECO:0007669"/>
    <property type="project" value="TreeGrafter"/>
</dbReference>
<name>A0A9P9DLL6_9PLEO</name>
<accession>A0A9P9DLL6</accession>
<evidence type="ECO:0000256" key="9">
    <source>
        <dbReference type="ARBA" id="ARBA00032829"/>
    </source>
</evidence>
<evidence type="ECO:0000256" key="1">
    <source>
        <dbReference type="ARBA" id="ARBA00004613"/>
    </source>
</evidence>
<comment type="subcellular location">
    <subcellularLocation>
        <location evidence="1">Secreted</location>
    </subcellularLocation>
</comment>
<gene>
    <name evidence="13" type="ORF">B0J11DRAFT_58288</name>
</gene>
<reference evidence="13" key="1">
    <citation type="journal article" date="2021" name="Nat. Commun.">
        <title>Genetic determinants of endophytism in the Arabidopsis root mycobiome.</title>
        <authorList>
            <person name="Mesny F."/>
            <person name="Miyauchi S."/>
            <person name="Thiergart T."/>
            <person name="Pickel B."/>
            <person name="Atanasova L."/>
            <person name="Karlsson M."/>
            <person name="Huettel B."/>
            <person name="Barry K.W."/>
            <person name="Haridas S."/>
            <person name="Chen C."/>
            <person name="Bauer D."/>
            <person name="Andreopoulos W."/>
            <person name="Pangilinan J."/>
            <person name="LaButti K."/>
            <person name="Riley R."/>
            <person name="Lipzen A."/>
            <person name="Clum A."/>
            <person name="Drula E."/>
            <person name="Henrissat B."/>
            <person name="Kohler A."/>
            <person name="Grigoriev I.V."/>
            <person name="Martin F.M."/>
            <person name="Hacquard S."/>
        </authorList>
    </citation>
    <scope>NUCLEOTIDE SEQUENCE</scope>
    <source>
        <strain evidence="13">MPI-CAGE-CH-0243</strain>
    </source>
</reference>
<feature type="chain" id="PRO_5040308270" description="Dipeptidyl-peptidase V" evidence="11">
    <location>
        <begin position="20"/>
        <end position="720"/>
    </location>
</feature>
<dbReference type="Gene3D" id="2.140.10.30">
    <property type="entry name" value="Dipeptidylpeptidase IV, N-terminal domain"/>
    <property type="match status" value="1"/>
</dbReference>
<dbReference type="GO" id="GO:0005576">
    <property type="term" value="C:extracellular region"/>
    <property type="evidence" value="ECO:0007669"/>
    <property type="project" value="UniProtKB-SubCell"/>
</dbReference>
<comment type="caution">
    <text evidence="13">The sequence shown here is derived from an EMBL/GenBank/DDBJ whole genome shotgun (WGS) entry which is preliminary data.</text>
</comment>
<keyword evidence="3" id="KW-0964">Secreted</keyword>
<protein>
    <recommendedName>
        <fullName evidence="9">Dipeptidyl-peptidase V</fullName>
    </recommendedName>
</protein>
<evidence type="ECO:0000256" key="10">
    <source>
        <dbReference type="SAM" id="MobiDB-lite"/>
    </source>
</evidence>
<feature type="signal peptide" evidence="11">
    <location>
        <begin position="1"/>
        <end position="19"/>
    </location>
</feature>
<keyword evidence="14" id="KW-1185">Reference proteome</keyword>
<evidence type="ECO:0000313" key="13">
    <source>
        <dbReference type="EMBL" id="KAH7121154.1"/>
    </source>
</evidence>
<dbReference type="FunFam" id="3.40.50.1820:FF:000028">
    <property type="entry name" value="S9 family peptidase"/>
    <property type="match status" value="1"/>
</dbReference>
<sequence length="720" mass="79358">MALRTVILTAGLLVSSATAAFKTPEDLLAAPRRSTANVNPSGEWGLFSSTRYNWTTHKAKTTWHLLNIANGNVTDAPFDSSVSEVVWVGSTNTSILYVNGTNDKIPGGVTLYTADIGASSFSPTLVASLAAPFSGFKAVQTESGSINFIANTLSYWNNGSAYNEELATKPRSTGQFYDANYVRHFDVYLTQERYAVFGGVLESGNGSFSFNGNVTNLLWGINATVTRPESPYQPSGDLGDYDLSPDGQTVAFMTKAPQLPKANYTASYIYIVPHNGSQVAVPVNGPGTLAPESAQGASQGPRWSPDSKKLAYSQQDHIYYESDRFKIYVAHIDGLQSEVKAVAENWDSSPSSILWAPNNEDLYVASEVHASVQLFIVPSNASATFVPKNFTSPDTTVNDFAILPNGTALVSGAAGWTSRIFYTQAPGSSPKVLLTANEIDIELAGLHPNSTSNFWITNDDGDRIQTFVFRPTNFDPTKKYPHAFVIHGGPQVAQGNTWSTRWNLRLWAEQGFVVTTTQFTGTASYGQNFTDKIQANWGGTPYTDLIKVFDHITANISYIDTNNAIAAGASYGGFMTNWIQGHDFGRRFKALVSHDGKVNQIGSYGTDELWFIQQDQNGTIWDDRVNYEKYDPLTHARNFSTPQLVIHNDLDYRLPIAEGIMLFNVLQSRGVPSRFLHFPNEGHWVLNRENSLVWHRAVFNWIRFWTGLDKELSQDGVIHQ</sequence>
<evidence type="ECO:0000256" key="4">
    <source>
        <dbReference type="ARBA" id="ARBA00022670"/>
    </source>
</evidence>
<dbReference type="InterPro" id="IPR001375">
    <property type="entry name" value="Peptidase_S9_cat"/>
</dbReference>
<dbReference type="EMBL" id="JAGMWT010000010">
    <property type="protein sequence ID" value="KAH7121154.1"/>
    <property type="molecule type" value="Genomic_DNA"/>
</dbReference>
<evidence type="ECO:0000259" key="12">
    <source>
        <dbReference type="Pfam" id="PF00326"/>
    </source>
</evidence>
<keyword evidence="6 13" id="KW-0378">Hydrolase</keyword>